<evidence type="ECO:0000313" key="3">
    <source>
        <dbReference type="Proteomes" id="UP000502508"/>
    </source>
</evidence>
<feature type="domain" description="Cupin type-2" evidence="1">
    <location>
        <begin position="41"/>
        <end position="94"/>
    </location>
</feature>
<name>A0A6F8XPF4_9ACTN</name>
<dbReference type="InterPro" id="IPR013096">
    <property type="entry name" value="Cupin_2"/>
</dbReference>
<dbReference type="InterPro" id="IPR047263">
    <property type="entry name" value="HNL-like_cupin"/>
</dbReference>
<reference evidence="2 3" key="1">
    <citation type="submission" date="2020-03" db="EMBL/GenBank/DDBJ databases">
        <title>Whole genome shotgun sequence of Phytohabitans flavus NBRC 107702.</title>
        <authorList>
            <person name="Komaki H."/>
            <person name="Tamura T."/>
        </authorList>
    </citation>
    <scope>NUCLEOTIDE SEQUENCE [LARGE SCALE GENOMIC DNA]</scope>
    <source>
        <strain evidence="2 3">NBRC 107702</strain>
    </source>
</reference>
<dbReference type="Pfam" id="PF07883">
    <property type="entry name" value="Cupin_2"/>
    <property type="match status" value="1"/>
</dbReference>
<dbReference type="CDD" id="cd02233">
    <property type="entry name" value="cupin_HNL-like"/>
    <property type="match status" value="1"/>
</dbReference>
<dbReference type="KEGG" id="pfla:Pflav_021320"/>
<reference evidence="2 3" key="2">
    <citation type="submission" date="2020-03" db="EMBL/GenBank/DDBJ databases">
        <authorList>
            <person name="Ichikawa N."/>
            <person name="Kimura A."/>
            <person name="Kitahashi Y."/>
            <person name="Uohara A."/>
        </authorList>
    </citation>
    <scope>NUCLEOTIDE SEQUENCE [LARGE SCALE GENOMIC DNA]</scope>
    <source>
        <strain evidence="2 3">NBRC 107702</strain>
    </source>
</reference>
<dbReference type="EMBL" id="AP022870">
    <property type="protein sequence ID" value="BCB75722.1"/>
    <property type="molecule type" value="Genomic_DNA"/>
</dbReference>
<gene>
    <name evidence="2" type="ORF">Pflav_021320</name>
</gene>
<sequence>MEIVRGSAGRLPSEQRTATFTGTVFADPLRSGPDVTMASVFFAPGARTYWHSHEKGQILVVTAGSGLVCSAGGVPQLLHPGDTVWVPPGEAHWHGGGPETYLVHLAISLGQTGWRDAVTDDEYLARA</sequence>
<keyword evidence="3" id="KW-1185">Reference proteome</keyword>
<proteinExistence type="predicted"/>
<dbReference type="Gene3D" id="2.60.120.10">
    <property type="entry name" value="Jelly Rolls"/>
    <property type="match status" value="1"/>
</dbReference>
<evidence type="ECO:0000259" key="1">
    <source>
        <dbReference type="Pfam" id="PF07883"/>
    </source>
</evidence>
<dbReference type="InterPro" id="IPR011051">
    <property type="entry name" value="RmlC_Cupin_sf"/>
</dbReference>
<dbReference type="Proteomes" id="UP000502508">
    <property type="component" value="Chromosome"/>
</dbReference>
<organism evidence="2 3">
    <name type="scientific">Phytohabitans flavus</name>
    <dbReference type="NCBI Taxonomy" id="1076124"/>
    <lineage>
        <taxon>Bacteria</taxon>
        <taxon>Bacillati</taxon>
        <taxon>Actinomycetota</taxon>
        <taxon>Actinomycetes</taxon>
        <taxon>Micromonosporales</taxon>
        <taxon>Micromonosporaceae</taxon>
    </lineage>
</organism>
<dbReference type="RefSeq" id="WP_173035653.1">
    <property type="nucleotide sequence ID" value="NZ_AP022870.1"/>
</dbReference>
<protein>
    <recommendedName>
        <fullName evidence="1">Cupin type-2 domain-containing protein</fullName>
    </recommendedName>
</protein>
<dbReference type="SUPFAM" id="SSF51182">
    <property type="entry name" value="RmlC-like cupins"/>
    <property type="match status" value="1"/>
</dbReference>
<dbReference type="PANTHER" id="PTHR43698:SF1">
    <property type="entry name" value="BLL4564 PROTEIN"/>
    <property type="match status" value="1"/>
</dbReference>
<accession>A0A6F8XPF4</accession>
<dbReference type="InterPro" id="IPR014710">
    <property type="entry name" value="RmlC-like_jellyroll"/>
</dbReference>
<dbReference type="PANTHER" id="PTHR43698">
    <property type="entry name" value="RIBD C-TERMINAL DOMAIN CONTAINING PROTEIN"/>
    <property type="match status" value="1"/>
</dbReference>
<dbReference type="AlphaFoldDB" id="A0A6F8XPF4"/>
<evidence type="ECO:0000313" key="2">
    <source>
        <dbReference type="EMBL" id="BCB75722.1"/>
    </source>
</evidence>